<dbReference type="Proteomes" id="UP000823641">
    <property type="component" value="Unassembled WGS sequence"/>
</dbReference>
<dbReference type="Gene3D" id="2.50.20.10">
    <property type="entry name" value="Lipoprotein localisation LolA/LolB/LppX"/>
    <property type="match status" value="1"/>
</dbReference>
<dbReference type="Pfam" id="PF14125">
    <property type="entry name" value="DUF4292"/>
    <property type="match status" value="1"/>
</dbReference>
<dbReference type="EMBL" id="JADIMG010000101">
    <property type="protein sequence ID" value="MBO8460858.1"/>
    <property type="molecule type" value="Genomic_DNA"/>
</dbReference>
<evidence type="ECO:0000313" key="1">
    <source>
        <dbReference type="EMBL" id="MBO8460858.1"/>
    </source>
</evidence>
<reference evidence="1" key="2">
    <citation type="journal article" date="2021" name="PeerJ">
        <title>Extensive microbial diversity within the chicken gut microbiome revealed by metagenomics and culture.</title>
        <authorList>
            <person name="Gilroy R."/>
            <person name="Ravi A."/>
            <person name="Getino M."/>
            <person name="Pursley I."/>
            <person name="Horton D.L."/>
            <person name="Alikhan N.F."/>
            <person name="Baker D."/>
            <person name="Gharbi K."/>
            <person name="Hall N."/>
            <person name="Watson M."/>
            <person name="Adriaenssens E.M."/>
            <person name="Foster-Nyarko E."/>
            <person name="Jarju S."/>
            <person name="Secka A."/>
            <person name="Antonio M."/>
            <person name="Oren A."/>
            <person name="Chaudhuri R.R."/>
            <person name="La Ragione R."/>
            <person name="Hildebrand F."/>
            <person name="Pallen M.J."/>
        </authorList>
    </citation>
    <scope>NUCLEOTIDE SEQUENCE</scope>
    <source>
        <strain evidence="1">G3-3990</strain>
    </source>
</reference>
<comment type="caution">
    <text evidence="1">The sequence shown here is derived from an EMBL/GenBank/DDBJ whole genome shotgun (WGS) entry which is preliminary data.</text>
</comment>
<organism evidence="1 2">
    <name type="scientific">Candidatus Gallipaludibacter merdavium</name>
    <dbReference type="NCBI Taxonomy" id="2840839"/>
    <lineage>
        <taxon>Bacteria</taxon>
        <taxon>Pseudomonadati</taxon>
        <taxon>Bacteroidota</taxon>
        <taxon>Bacteroidia</taxon>
        <taxon>Bacteroidales</taxon>
        <taxon>Candidatus Gallipaludibacter</taxon>
    </lineage>
</organism>
<gene>
    <name evidence="1" type="ORF">IAA73_11100</name>
</gene>
<sequence>MRKINKSPISILLLFGLLVAGGCKSKQLVQETTPIRSKSNIVLEKALQVQPHFQTAQAERMTVSLDINGRKTSVNAALQLISDSAMHLSIMPLFGVELFKAELSKTETTVIDKMNRRYVRAQLSDMAQMTGLTIGYSDLEAIVCGRLFALGNFLPDGNNMKLTHAKKAYTLSFEEQGIEHSFTIDAHDYKLLNTSLRMSSTGEGINIIYDNYQFENGVKFPYRIEMQFHSEKFSTNCVFEVLRARFNEEIKLRDTDLKRFKEISINEFLNK</sequence>
<dbReference type="PROSITE" id="PS51257">
    <property type="entry name" value="PROKAR_LIPOPROTEIN"/>
    <property type="match status" value="1"/>
</dbReference>
<dbReference type="AlphaFoldDB" id="A0A9D9HW24"/>
<accession>A0A9D9HW24</accession>
<evidence type="ECO:0000313" key="2">
    <source>
        <dbReference type="Proteomes" id="UP000823641"/>
    </source>
</evidence>
<protein>
    <submittedName>
        <fullName evidence="1">DUF4292 domain-containing protein</fullName>
    </submittedName>
</protein>
<name>A0A9D9HW24_9BACT</name>
<dbReference type="InterPro" id="IPR025634">
    <property type="entry name" value="DUF4292"/>
</dbReference>
<proteinExistence type="predicted"/>
<reference evidence="1" key="1">
    <citation type="submission" date="2020-10" db="EMBL/GenBank/DDBJ databases">
        <authorList>
            <person name="Gilroy R."/>
        </authorList>
    </citation>
    <scope>NUCLEOTIDE SEQUENCE</scope>
    <source>
        <strain evidence="1">G3-3990</strain>
    </source>
</reference>